<evidence type="ECO:0000313" key="8">
    <source>
        <dbReference type="Proteomes" id="UP000317496"/>
    </source>
</evidence>
<feature type="transmembrane region" description="Helical" evidence="6">
    <location>
        <begin position="323"/>
        <end position="346"/>
    </location>
</feature>
<sequence length="354" mass="36654">MSEIAAGIAKASRWQVYIPASLRRAALAVLLALVCTGLLIVFSGKDPLVAYRAMLTGAFGSFDRIAVGLNKATPYILTGLGIALCFRARVINIGGEGQIAIGGLCASWVGIMLPLAHPVLAIGSALLASILGGMIWAGLAAAIHVGRRVHEVLVTLLLNFVALLIVGAALHGSLGEDGAGFPQSPLLPAEYWLPKLLKGTQLHYGILIAVVIAGLSHVFLWHTRYGFALRVFGSSRPAARYAGFSPAASTFTVMLLAGALAGLAGGIEVLGIHYRLIEGFSHGFGFNAVAIALLGALNPLAVVPAGLFFGFLETGALAMQRQVGVPSSLVTVIQGLTMLFVLAAMASANRKPGS</sequence>
<dbReference type="OrthoDB" id="9809785at2"/>
<evidence type="ECO:0000256" key="5">
    <source>
        <dbReference type="ARBA" id="ARBA00023136"/>
    </source>
</evidence>
<dbReference type="GO" id="GO:0005886">
    <property type="term" value="C:plasma membrane"/>
    <property type="evidence" value="ECO:0007669"/>
    <property type="project" value="UniProtKB-SubCell"/>
</dbReference>
<dbReference type="InterPro" id="IPR001851">
    <property type="entry name" value="ABC_transp_permease"/>
</dbReference>
<dbReference type="KEGG" id="fer:FNB15_10220"/>
<dbReference type="EMBL" id="CP041636">
    <property type="protein sequence ID" value="QDO97622.1"/>
    <property type="molecule type" value="Genomic_DNA"/>
</dbReference>
<dbReference type="Pfam" id="PF02653">
    <property type="entry name" value="BPD_transp_2"/>
    <property type="match status" value="1"/>
</dbReference>
<evidence type="ECO:0000256" key="3">
    <source>
        <dbReference type="ARBA" id="ARBA00022692"/>
    </source>
</evidence>
<feature type="transmembrane region" description="Helical" evidence="6">
    <location>
        <begin position="202"/>
        <end position="221"/>
    </location>
</feature>
<comment type="subcellular location">
    <subcellularLocation>
        <location evidence="1">Cell membrane</location>
        <topology evidence="1">Multi-pass membrane protein</topology>
    </subcellularLocation>
</comment>
<dbReference type="GO" id="GO:0022857">
    <property type="term" value="F:transmembrane transporter activity"/>
    <property type="evidence" value="ECO:0007669"/>
    <property type="project" value="InterPro"/>
</dbReference>
<dbReference type="Proteomes" id="UP000317496">
    <property type="component" value="Chromosome"/>
</dbReference>
<evidence type="ECO:0000256" key="6">
    <source>
        <dbReference type="SAM" id="Phobius"/>
    </source>
</evidence>
<keyword evidence="5 6" id="KW-0472">Membrane</keyword>
<accession>A0A516H1H8</accession>
<keyword evidence="3 6" id="KW-0812">Transmembrane</keyword>
<proteinExistence type="predicted"/>
<feature type="transmembrane region" description="Helical" evidence="6">
    <location>
        <begin position="64"/>
        <end position="86"/>
    </location>
</feature>
<evidence type="ECO:0000256" key="4">
    <source>
        <dbReference type="ARBA" id="ARBA00022989"/>
    </source>
</evidence>
<evidence type="ECO:0000256" key="2">
    <source>
        <dbReference type="ARBA" id="ARBA00022475"/>
    </source>
</evidence>
<feature type="transmembrane region" description="Helical" evidence="6">
    <location>
        <begin position="122"/>
        <end position="145"/>
    </location>
</feature>
<evidence type="ECO:0000313" key="7">
    <source>
        <dbReference type="EMBL" id="QDO97622.1"/>
    </source>
</evidence>
<dbReference type="RefSeq" id="WP_144068603.1">
    <property type="nucleotide sequence ID" value="NZ_CP041636.1"/>
</dbReference>
<protein>
    <submittedName>
        <fullName evidence="7">ABC transporter permease</fullName>
    </submittedName>
</protein>
<feature type="transmembrane region" description="Helical" evidence="6">
    <location>
        <begin position="98"/>
        <end position="116"/>
    </location>
</feature>
<keyword evidence="4 6" id="KW-1133">Transmembrane helix</keyword>
<name>A0A516H1H8_9PROT</name>
<keyword evidence="2" id="KW-1003">Cell membrane</keyword>
<organism evidence="7 8">
    <name type="scientific">Ferrovibrio terrae</name>
    <dbReference type="NCBI Taxonomy" id="2594003"/>
    <lineage>
        <taxon>Bacteria</taxon>
        <taxon>Pseudomonadati</taxon>
        <taxon>Pseudomonadota</taxon>
        <taxon>Alphaproteobacteria</taxon>
        <taxon>Rhodospirillales</taxon>
        <taxon>Rhodospirillaceae</taxon>
        <taxon>Ferrovibrio</taxon>
    </lineage>
</organism>
<dbReference type="PANTHER" id="PTHR47089">
    <property type="entry name" value="ABC TRANSPORTER, PERMEASE PROTEIN"/>
    <property type="match status" value="1"/>
</dbReference>
<dbReference type="AlphaFoldDB" id="A0A516H1H8"/>
<feature type="transmembrane region" description="Helical" evidence="6">
    <location>
        <begin position="241"/>
        <end position="264"/>
    </location>
</feature>
<evidence type="ECO:0000256" key="1">
    <source>
        <dbReference type="ARBA" id="ARBA00004651"/>
    </source>
</evidence>
<feature type="transmembrane region" description="Helical" evidence="6">
    <location>
        <begin position="284"/>
        <end position="311"/>
    </location>
</feature>
<keyword evidence="8" id="KW-1185">Reference proteome</keyword>
<feature type="transmembrane region" description="Helical" evidence="6">
    <location>
        <begin position="25"/>
        <end position="44"/>
    </location>
</feature>
<gene>
    <name evidence="7" type="ORF">FNB15_10220</name>
</gene>
<dbReference type="PANTHER" id="PTHR47089:SF1">
    <property type="entry name" value="GUANOSINE ABC TRANSPORTER PERMEASE PROTEIN NUPP"/>
    <property type="match status" value="1"/>
</dbReference>
<dbReference type="CDD" id="cd06580">
    <property type="entry name" value="TM_PBP1_transp_TpRbsC_like"/>
    <property type="match status" value="1"/>
</dbReference>
<feature type="transmembrane region" description="Helical" evidence="6">
    <location>
        <begin position="152"/>
        <end position="174"/>
    </location>
</feature>
<reference evidence="7 8" key="1">
    <citation type="submission" date="2019-07" db="EMBL/GenBank/DDBJ databases">
        <title>Genome sequencing for Ferrovibrio sp. K5.</title>
        <authorList>
            <person name="Park S.-J."/>
        </authorList>
    </citation>
    <scope>NUCLEOTIDE SEQUENCE [LARGE SCALE GENOMIC DNA]</scope>
    <source>
        <strain evidence="7 8">K5</strain>
    </source>
</reference>